<dbReference type="InterPro" id="IPR000667">
    <property type="entry name" value="Peptidase_S13"/>
</dbReference>
<comment type="similarity">
    <text evidence="1">Belongs to the peptidase S13 family.</text>
</comment>
<keyword evidence="3" id="KW-0121">Carboxypeptidase</keyword>
<dbReference type="InterPro" id="IPR012338">
    <property type="entry name" value="Beta-lactam/transpept-like"/>
</dbReference>
<dbReference type="PANTHER" id="PTHR30023">
    <property type="entry name" value="D-ALANYL-D-ALANINE CARBOXYPEPTIDASE"/>
    <property type="match status" value="1"/>
</dbReference>
<name>A0ABD4T824_9CYAN</name>
<dbReference type="Gene3D" id="3.50.80.20">
    <property type="entry name" value="D-Ala-D-Ala carboxypeptidase C, peptidase S13"/>
    <property type="match status" value="1"/>
</dbReference>
<evidence type="ECO:0000256" key="2">
    <source>
        <dbReference type="ARBA" id="ARBA00022801"/>
    </source>
</evidence>
<dbReference type="GO" id="GO:0009002">
    <property type="term" value="F:serine-type D-Ala-D-Ala carboxypeptidase activity"/>
    <property type="evidence" value="ECO:0007669"/>
    <property type="project" value="UniProtKB-EC"/>
</dbReference>
<dbReference type="RefSeq" id="WP_250833393.1">
    <property type="nucleotide sequence ID" value="NZ_JTHE03000103.1"/>
</dbReference>
<evidence type="ECO:0000256" key="1">
    <source>
        <dbReference type="ARBA" id="ARBA00006096"/>
    </source>
</evidence>
<comment type="caution">
    <text evidence="3">The sequence shown here is derived from an EMBL/GenBank/DDBJ whole genome shotgun (WGS) entry which is preliminary data.</text>
</comment>
<dbReference type="Proteomes" id="UP000031561">
    <property type="component" value="Unassembled WGS sequence"/>
</dbReference>
<accession>A0ABD4T824</accession>
<sequence>MNRTLSVRCGCWNKTQEVKTLFEVGLLPLWLKVAGVIEPRSPAIASPTEMISQQRLEPESAQILASYLKQLQAAGFDPQRQGVWLQTEQQLLLSTGGDKLHSGASLTKAATTLAVLHHYPLGHRFRSQIRTNGSLKAGILSGDLIVEGGLDLVLMPAAAIAFGQKLQNMGIQQVRGDLVVQFPDANALVDPDSVGTVLREGINANQWSEEMQRHYQQHLAGTPKPTVVVTGTLKPWANSGQMRDLWTHQSPPILDMVRYMNLHSSNDLAEAFVADMGGVEVLMDTVLAQTQLPPQEIQLQNGSGLGVENRMSPRAVTGIFLAIQNKLAAEQRDLGDAFPISGQDIGTLEDREIPLGAVVKTGTLWNVSALSGYFPTAQRGRVWFTIMNDGGDFVEGFRQRQDQLLARLTAAWSEPSQGSPREGSPPM</sequence>
<dbReference type="AlphaFoldDB" id="A0ABD4T824"/>
<reference evidence="3 4" key="1">
    <citation type="journal article" date="2015" name="Genome Announc.">
        <title>Draft Genome Sequence of Filamentous Marine Cyanobacterium Lyngbya confervoides Strain BDU141951.</title>
        <authorList>
            <person name="Chandrababunaidu M.M."/>
            <person name="Sen D."/>
            <person name="Tripathy S."/>
        </authorList>
    </citation>
    <scope>NUCLEOTIDE SEQUENCE [LARGE SCALE GENOMIC DNA]</scope>
    <source>
        <strain evidence="3 4">BDU141951</strain>
    </source>
</reference>
<organism evidence="3 4">
    <name type="scientific">Lyngbya confervoides BDU141951</name>
    <dbReference type="NCBI Taxonomy" id="1574623"/>
    <lineage>
        <taxon>Bacteria</taxon>
        <taxon>Bacillati</taxon>
        <taxon>Cyanobacteriota</taxon>
        <taxon>Cyanophyceae</taxon>
        <taxon>Oscillatoriophycideae</taxon>
        <taxon>Oscillatoriales</taxon>
        <taxon>Microcoleaceae</taxon>
        <taxon>Lyngbya</taxon>
    </lineage>
</organism>
<dbReference type="PRINTS" id="PR00922">
    <property type="entry name" value="DADACBPTASE3"/>
</dbReference>
<dbReference type="Gene3D" id="3.40.710.10">
    <property type="entry name" value="DD-peptidase/beta-lactamase superfamily"/>
    <property type="match status" value="1"/>
</dbReference>
<evidence type="ECO:0000313" key="3">
    <source>
        <dbReference type="EMBL" id="MCM1984674.1"/>
    </source>
</evidence>
<proteinExistence type="inferred from homology"/>
<dbReference type="PANTHER" id="PTHR30023:SF0">
    <property type="entry name" value="PENICILLIN-SENSITIVE CARBOXYPEPTIDASE A"/>
    <property type="match status" value="1"/>
</dbReference>
<protein>
    <submittedName>
        <fullName evidence="3">D-alanyl-D-alanine carboxypeptidase</fullName>
        <ecNumber evidence="3">3.4.16.4</ecNumber>
    </submittedName>
</protein>
<dbReference type="EC" id="3.4.16.4" evidence="3"/>
<keyword evidence="3" id="KW-0645">Protease</keyword>
<dbReference type="EMBL" id="JTHE03000103">
    <property type="protein sequence ID" value="MCM1984674.1"/>
    <property type="molecule type" value="Genomic_DNA"/>
</dbReference>
<dbReference type="SUPFAM" id="SSF56601">
    <property type="entry name" value="beta-lactamase/transpeptidase-like"/>
    <property type="match status" value="1"/>
</dbReference>
<keyword evidence="2 3" id="KW-0378">Hydrolase</keyword>
<evidence type="ECO:0000313" key="4">
    <source>
        <dbReference type="Proteomes" id="UP000031561"/>
    </source>
</evidence>
<gene>
    <name evidence="3" type="ORF">QQ91_0017770</name>
</gene>
<keyword evidence="4" id="KW-1185">Reference proteome</keyword>
<dbReference type="Pfam" id="PF02113">
    <property type="entry name" value="Peptidase_S13"/>
    <property type="match status" value="2"/>
</dbReference>